<dbReference type="InterPro" id="IPR036890">
    <property type="entry name" value="HATPase_C_sf"/>
</dbReference>
<dbReference type="InterPro" id="IPR003594">
    <property type="entry name" value="HATPase_dom"/>
</dbReference>
<comment type="caution">
    <text evidence="10">The sequence shown here is derived from an EMBL/GenBank/DDBJ whole genome shotgun (WGS) entry which is preliminary data.</text>
</comment>
<dbReference type="PRINTS" id="PR00344">
    <property type="entry name" value="BCTRLSENSOR"/>
</dbReference>
<keyword evidence="3" id="KW-0597">Phosphoprotein</keyword>
<dbReference type="SUPFAM" id="SSF47384">
    <property type="entry name" value="Homodimeric domain of signal transducing histidine kinase"/>
    <property type="match status" value="1"/>
</dbReference>
<dbReference type="SUPFAM" id="SSF55781">
    <property type="entry name" value="GAF domain-like"/>
    <property type="match status" value="1"/>
</dbReference>
<evidence type="ECO:0000313" key="11">
    <source>
        <dbReference type="Proteomes" id="UP001296873"/>
    </source>
</evidence>
<dbReference type="SUPFAM" id="SSF55874">
    <property type="entry name" value="ATPase domain of HSP90 chaperone/DNA topoisomerase II/histidine kinase"/>
    <property type="match status" value="1"/>
</dbReference>
<dbReference type="Pfam" id="PF13426">
    <property type="entry name" value="PAS_9"/>
    <property type="match status" value="1"/>
</dbReference>
<evidence type="ECO:0000313" key="10">
    <source>
        <dbReference type="EMBL" id="MBK1669536.1"/>
    </source>
</evidence>
<evidence type="ECO:0000259" key="8">
    <source>
        <dbReference type="PROSITE" id="PS50112"/>
    </source>
</evidence>
<dbReference type="EC" id="2.7.13.3" evidence="2"/>
<dbReference type="InterPro" id="IPR003661">
    <property type="entry name" value="HisK_dim/P_dom"/>
</dbReference>
<dbReference type="PANTHER" id="PTHR43047">
    <property type="entry name" value="TWO-COMPONENT HISTIDINE PROTEIN KINASE"/>
    <property type="match status" value="1"/>
</dbReference>
<feature type="region of interest" description="Disordered" evidence="6">
    <location>
        <begin position="1"/>
        <end position="21"/>
    </location>
</feature>
<dbReference type="NCBIfam" id="TIGR00229">
    <property type="entry name" value="sensory_box"/>
    <property type="match status" value="1"/>
</dbReference>
<evidence type="ECO:0000256" key="1">
    <source>
        <dbReference type="ARBA" id="ARBA00000085"/>
    </source>
</evidence>
<dbReference type="Gene3D" id="3.30.450.20">
    <property type="entry name" value="PAS domain"/>
    <property type="match status" value="3"/>
</dbReference>
<dbReference type="EMBL" id="NRRL01000051">
    <property type="protein sequence ID" value="MBK1669536.1"/>
    <property type="molecule type" value="Genomic_DNA"/>
</dbReference>
<dbReference type="InterPro" id="IPR035965">
    <property type="entry name" value="PAS-like_dom_sf"/>
</dbReference>
<dbReference type="InterPro" id="IPR003018">
    <property type="entry name" value="GAF"/>
</dbReference>
<dbReference type="CDD" id="cd00130">
    <property type="entry name" value="PAS"/>
    <property type="match status" value="2"/>
</dbReference>
<dbReference type="PANTHER" id="PTHR43047:SF64">
    <property type="entry name" value="HISTIDINE KINASE CONTAINING CHEY-HOMOLOGOUS RECEIVER DOMAIN AND PAS DOMAIN-RELATED"/>
    <property type="match status" value="1"/>
</dbReference>
<evidence type="ECO:0000256" key="5">
    <source>
        <dbReference type="ARBA" id="ARBA00022777"/>
    </source>
</evidence>
<accession>A0ABS1DHR8</accession>
<dbReference type="SMART" id="SM00388">
    <property type="entry name" value="HisKA"/>
    <property type="match status" value="1"/>
</dbReference>
<dbReference type="CDD" id="cd00082">
    <property type="entry name" value="HisKA"/>
    <property type="match status" value="1"/>
</dbReference>
<dbReference type="InterPro" id="IPR029016">
    <property type="entry name" value="GAF-like_dom_sf"/>
</dbReference>
<gene>
    <name evidence="10" type="ORF">CKO28_15965</name>
</gene>
<dbReference type="PROSITE" id="PS50109">
    <property type="entry name" value="HIS_KIN"/>
    <property type="match status" value="1"/>
</dbReference>
<dbReference type="SMART" id="SM00387">
    <property type="entry name" value="HATPase_c"/>
    <property type="match status" value="1"/>
</dbReference>
<dbReference type="InterPro" id="IPR004358">
    <property type="entry name" value="Sig_transdc_His_kin-like_C"/>
</dbReference>
<comment type="catalytic activity">
    <reaction evidence="1">
        <text>ATP + protein L-histidine = ADP + protein N-phospho-L-histidine.</text>
        <dbReference type="EC" id="2.7.13.3"/>
    </reaction>
</comment>
<dbReference type="SMART" id="SM00086">
    <property type="entry name" value="PAC"/>
    <property type="match status" value="1"/>
</dbReference>
<proteinExistence type="predicted"/>
<feature type="domain" description="Histidine kinase" evidence="7">
    <location>
        <begin position="718"/>
        <end position="934"/>
    </location>
</feature>
<feature type="domain" description="PAS" evidence="8">
    <location>
        <begin position="576"/>
        <end position="620"/>
    </location>
</feature>
<dbReference type="Proteomes" id="UP001296873">
    <property type="component" value="Unassembled WGS sequence"/>
</dbReference>
<organism evidence="10 11">
    <name type="scientific">Rhodovibrio sodomensis</name>
    <dbReference type="NCBI Taxonomy" id="1088"/>
    <lineage>
        <taxon>Bacteria</taxon>
        <taxon>Pseudomonadati</taxon>
        <taxon>Pseudomonadota</taxon>
        <taxon>Alphaproteobacteria</taxon>
        <taxon>Rhodospirillales</taxon>
        <taxon>Rhodovibrionaceae</taxon>
        <taxon>Rhodovibrio</taxon>
    </lineage>
</organism>
<keyword evidence="4" id="KW-0808">Transferase</keyword>
<evidence type="ECO:0000259" key="7">
    <source>
        <dbReference type="PROSITE" id="PS50109"/>
    </source>
</evidence>
<dbReference type="SMART" id="SM00065">
    <property type="entry name" value="GAF"/>
    <property type="match status" value="1"/>
</dbReference>
<sequence>MLSQTRHTPASLDPHAAGPTQPAAQALIDAMSGSTALLDADGRIIAVNAAWRAFADSNDGTDPNGHLGTDYLATCVEASANGDPHAARIAGGITRVMAGREDLFQHVYPCHAPELHRWFRVCVRPVAAPIGGYLVQHIDVTREITDRQTAQERLDDLRTSAAELGGYSWTWQACTRRLEIDPALAASLGLDEWTTPDLVLARANAGSRWTVLRQIAACRLGLSDELDAALAVKDATDTWHHVCVRGQTRRTAGGKLLQITGLTFDITDRENHRNRAEAADRRARLMALVAERTDNAVVVTGADGRIQWVNAGFCQLSGHSLDESIGVKPGDLLQGPDTDPQARDRLSQAIREQRGVVTEILNYTRDGHPYWIEIDLQPVFDDQGALTHFIAIERDITAQRMQRKLAEARMAALELMAAETPRAETLERVVDILAQGAVGTSASLMLKDATGTAMTVAAALGLDPAYCAALEGVAFGPRVGSCGAAIATGEPVFAADITRHPNWRPYQELIALSGMRACWSQPVVAGDDGKVLGAMAIYSRTPRSPSQAEKDYMSEAANLVSDLLLRYQARAERAANSRRMRAIAGRLPVRVAHLNPEGRITYANDAYADFYGRPAQDLVGSVTWDLLPTRARRRIEALCKRMHRDGACSAEIDLTREGRPAAETRVTLLPDLTSEGDLTGIFEMHEDLSEFRARERKTMAAMEAAQEANRAKSNFLANMSHELRTPLNAILGYTEMMRKEILGPIGNPKYGEYITDIHTSGQYLLDLLEDVLDLSRLEAGGRPLTAEAILLDEVVDAALTVLRADRDAIRTDAATGIRVGADARALQQILVNLLSNALKYGDGSPIAIEVVSDDTRVHIDVFDQGPGIDPDHLKRVMEPFYRGAADAYVAGSGKTGAGVGLALARRLAQDMGGNLCLYSTPGAGTRARITLPAA</sequence>
<dbReference type="InterPro" id="IPR001610">
    <property type="entry name" value="PAC"/>
</dbReference>
<dbReference type="Pfam" id="PF02518">
    <property type="entry name" value="HATPase_c"/>
    <property type="match status" value="1"/>
</dbReference>
<dbReference type="Pfam" id="PF13185">
    <property type="entry name" value="GAF_2"/>
    <property type="match status" value="1"/>
</dbReference>
<dbReference type="PROSITE" id="PS50113">
    <property type="entry name" value="PAC"/>
    <property type="match status" value="1"/>
</dbReference>
<dbReference type="InterPro" id="IPR000014">
    <property type="entry name" value="PAS"/>
</dbReference>
<keyword evidence="11" id="KW-1185">Reference proteome</keyword>
<dbReference type="Gene3D" id="1.10.287.130">
    <property type="match status" value="1"/>
</dbReference>
<keyword evidence="5" id="KW-0418">Kinase</keyword>
<dbReference type="Gene3D" id="3.30.450.40">
    <property type="match status" value="1"/>
</dbReference>
<evidence type="ECO:0000256" key="3">
    <source>
        <dbReference type="ARBA" id="ARBA00022553"/>
    </source>
</evidence>
<evidence type="ECO:0000256" key="2">
    <source>
        <dbReference type="ARBA" id="ARBA00012438"/>
    </source>
</evidence>
<dbReference type="InterPro" id="IPR000700">
    <property type="entry name" value="PAS-assoc_C"/>
</dbReference>
<protein>
    <recommendedName>
        <fullName evidence="2">histidine kinase</fullName>
        <ecNumber evidence="2">2.7.13.3</ecNumber>
    </recommendedName>
</protein>
<name>A0ABS1DHR8_9PROT</name>
<dbReference type="Pfam" id="PF08448">
    <property type="entry name" value="PAS_4"/>
    <property type="match status" value="2"/>
</dbReference>
<dbReference type="InterPro" id="IPR036097">
    <property type="entry name" value="HisK_dim/P_sf"/>
</dbReference>
<evidence type="ECO:0000259" key="9">
    <source>
        <dbReference type="PROSITE" id="PS50113"/>
    </source>
</evidence>
<dbReference type="Gene3D" id="3.30.565.10">
    <property type="entry name" value="Histidine kinase-like ATPase, C-terminal domain"/>
    <property type="match status" value="1"/>
</dbReference>
<evidence type="ECO:0000256" key="4">
    <source>
        <dbReference type="ARBA" id="ARBA00022679"/>
    </source>
</evidence>
<dbReference type="SUPFAM" id="SSF55785">
    <property type="entry name" value="PYP-like sensor domain (PAS domain)"/>
    <property type="match status" value="2"/>
</dbReference>
<reference evidence="10 11" key="1">
    <citation type="journal article" date="2020" name="Microorganisms">
        <title>Osmotic Adaptation and Compatible Solute Biosynthesis of Phototrophic Bacteria as Revealed from Genome Analyses.</title>
        <authorList>
            <person name="Imhoff J.F."/>
            <person name="Rahn T."/>
            <person name="Kunzel S."/>
            <person name="Keller A."/>
            <person name="Neulinger S.C."/>
        </authorList>
    </citation>
    <scope>NUCLEOTIDE SEQUENCE [LARGE SCALE GENOMIC DNA]</scope>
    <source>
        <strain evidence="10 11">DSM 9895</strain>
    </source>
</reference>
<dbReference type="PROSITE" id="PS50112">
    <property type="entry name" value="PAS"/>
    <property type="match status" value="2"/>
</dbReference>
<feature type="domain" description="PAC" evidence="9">
    <location>
        <begin position="354"/>
        <end position="408"/>
    </location>
</feature>
<dbReference type="InterPro" id="IPR005467">
    <property type="entry name" value="His_kinase_dom"/>
</dbReference>
<dbReference type="InterPro" id="IPR013656">
    <property type="entry name" value="PAS_4"/>
</dbReference>
<feature type="domain" description="PAS" evidence="8">
    <location>
        <begin position="282"/>
        <end position="353"/>
    </location>
</feature>
<dbReference type="CDD" id="cd00075">
    <property type="entry name" value="HATPase"/>
    <property type="match status" value="1"/>
</dbReference>
<dbReference type="SMART" id="SM00091">
    <property type="entry name" value="PAS"/>
    <property type="match status" value="3"/>
</dbReference>
<dbReference type="Pfam" id="PF00512">
    <property type="entry name" value="HisKA"/>
    <property type="match status" value="1"/>
</dbReference>
<evidence type="ECO:0000256" key="6">
    <source>
        <dbReference type="SAM" id="MobiDB-lite"/>
    </source>
</evidence>